<reference evidence="4" key="1">
    <citation type="submission" date="2020-10" db="EMBL/GenBank/DDBJ databases">
        <title>Taxonomic study of unclassified bacteria belonging to the class Ktedonobacteria.</title>
        <authorList>
            <person name="Yabe S."/>
            <person name="Wang C.M."/>
            <person name="Zheng Y."/>
            <person name="Sakai Y."/>
            <person name="Cavaletti L."/>
            <person name="Monciardini P."/>
            <person name="Donadio S."/>
        </authorList>
    </citation>
    <scope>NUCLEOTIDE SEQUENCE</scope>
    <source>
        <strain evidence="4">ID150040</strain>
    </source>
</reference>
<keyword evidence="2" id="KW-1133">Transmembrane helix</keyword>
<feature type="transmembrane region" description="Helical" evidence="2">
    <location>
        <begin position="47"/>
        <end position="67"/>
    </location>
</feature>
<evidence type="ECO:0000259" key="3">
    <source>
        <dbReference type="PROSITE" id="PS50104"/>
    </source>
</evidence>
<dbReference type="PROSITE" id="PS50104">
    <property type="entry name" value="TIR"/>
    <property type="match status" value="1"/>
</dbReference>
<organism evidence="4 5">
    <name type="scientific">Reticulibacter mediterranei</name>
    <dbReference type="NCBI Taxonomy" id="2778369"/>
    <lineage>
        <taxon>Bacteria</taxon>
        <taxon>Bacillati</taxon>
        <taxon>Chloroflexota</taxon>
        <taxon>Ktedonobacteria</taxon>
        <taxon>Ktedonobacterales</taxon>
        <taxon>Reticulibacteraceae</taxon>
        <taxon>Reticulibacter</taxon>
    </lineage>
</organism>
<evidence type="ECO:0000256" key="2">
    <source>
        <dbReference type="SAM" id="Phobius"/>
    </source>
</evidence>
<dbReference type="GO" id="GO:0007165">
    <property type="term" value="P:signal transduction"/>
    <property type="evidence" value="ECO:0007669"/>
    <property type="project" value="InterPro"/>
</dbReference>
<gene>
    <name evidence="4" type="ORF">KSF_015600</name>
</gene>
<feature type="region of interest" description="Disordered" evidence="1">
    <location>
        <begin position="73"/>
        <end position="101"/>
    </location>
</feature>
<dbReference type="InterPro" id="IPR035897">
    <property type="entry name" value="Toll_tir_struct_dom_sf"/>
</dbReference>
<name>A0A8J3IHE3_9CHLR</name>
<feature type="compositionally biased region" description="Polar residues" evidence="1">
    <location>
        <begin position="89"/>
        <end position="101"/>
    </location>
</feature>
<dbReference type="Gene3D" id="3.40.50.10140">
    <property type="entry name" value="Toll/interleukin-1 receptor homology (TIR) domain"/>
    <property type="match status" value="1"/>
</dbReference>
<protein>
    <recommendedName>
        <fullName evidence="3">TIR domain-containing protein</fullName>
    </recommendedName>
</protein>
<dbReference type="AlphaFoldDB" id="A0A8J3IHE3"/>
<feature type="domain" description="TIR" evidence="3">
    <location>
        <begin position="102"/>
        <end position="243"/>
    </location>
</feature>
<dbReference type="EMBL" id="BNJK01000001">
    <property type="protein sequence ID" value="GHO91512.1"/>
    <property type="molecule type" value="Genomic_DNA"/>
</dbReference>
<keyword evidence="2" id="KW-0472">Membrane</keyword>
<dbReference type="Proteomes" id="UP000597444">
    <property type="component" value="Unassembled WGS sequence"/>
</dbReference>
<keyword evidence="5" id="KW-1185">Reference proteome</keyword>
<keyword evidence="2" id="KW-0812">Transmembrane</keyword>
<proteinExistence type="predicted"/>
<evidence type="ECO:0000256" key="1">
    <source>
        <dbReference type="SAM" id="MobiDB-lite"/>
    </source>
</evidence>
<dbReference type="Pfam" id="PF13676">
    <property type="entry name" value="TIR_2"/>
    <property type="match status" value="1"/>
</dbReference>
<evidence type="ECO:0000313" key="4">
    <source>
        <dbReference type="EMBL" id="GHO91512.1"/>
    </source>
</evidence>
<dbReference type="InterPro" id="IPR000157">
    <property type="entry name" value="TIR_dom"/>
</dbReference>
<comment type="caution">
    <text evidence="4">The sequence shown here is derived from an EMBL/GenBank/DDBJ whole genome shotgun (WGS) entry which is preliminary data.</text>
</comment>
<sequence>MSTRPSPRLSVTILLTVLAGVFAALVGILGNLATSTIPPAITPCLRFAWPALGVVMLLGIGVSVWQVRREALSSSPSPPARQKIAVSSPAPTTTQPQKPSSDYHSCVLSYATEDQAFAKKLHADLQSKGVSCWFAPHDLKTGDKLRTQIYEAIQKNDKLLLILSEHAVTSDWVEREVELAFERERQPPETLVLFPIRLDDAVMYTNTAWAGDIRRIRFIGDFRQWKDDTEYQNALQRLWRDLHI</sequence>
<accession>A0A8J3IHE3</accession>
<evidence type="ECO:0000313" key="5">
    <source>
        <dbReference type="Proteomes" id="UP000597444"/>
    </source>
</evidence>
<dbReference type="RefSeq" id="WP_220202406.1">
    <property type="nucleotide sequence ID" value="NZ_BNJK01000001.1"/>
</dbReference>
<dbReference type="SUPFAM" id="SSF52200">
    <property type="entry name" value="Toll/Interleukin receptor TIR domain"/>
    <property type="match status" value="1"/>
</dbReference>